<dbReference type="GO" id="GO:0005164">
    <property type="term" value="F:tumor necrosis factor receptor binding"/>
    <property type="evidence" value="ECO:0007669"/>
    <property type="project" value="InterPro"/>
</dbReference>
<dbReference type="PROSITE" id="PS50049">
    <property type="entry name" value="THD_2"/>
    <property type="match status" value="1"/>
</dbReference>
<evidence type="ECO:0000256" key="9">
    <source>
        <dbReference type="ARBA" id="ARBA00022989"/>
    </source>
</evidence>
<keyword evidence="10 17" id="KW-0472">Membrane</keyword>
<evidence type="ECO:0000256" key="2">
    <source>
        <dbReference type="ARBA" id="ARBA00008670"/>
    </source>
</evidence>
<evidence type="ECO:0000256" key="11">
    <source>
        <dbReference type="ARBA" id="ARBA00023157"/>
    </source>
</evidence>
<dbReference type="Proteomes" id="UP000316079">
    <property type="component" value="Unassembled WGS sequence"/>
</dbReference>
<evidence type="ECO:0000256" key="14">
    <source>
        <dbReference type="ARBA" id="ARBA00033263"/>
    </source>
</evidence>
<dbReference type="PANTHER" id="PTHR11471">
    <property type="entry name" value="TUMOR NECROSIS FACTOR FAMILY MEMBER"/>
    <property type="match status" value="1"/>
</dbReference>
<keyword evidence="8" id="KW-0735">Signal-anchor</keyword>
<dbReference type="GO" id="GO:0005615">
    <property type="term" value="C:extracellular space"/>
    <property type="evidence" value="ECO:0007669"/>
    <property type="project" value="UniProtKB-KW"/>
</dbReference>
<dbReference type="SUPFAM" id="SSF49842">
    <property type="entry name" value="TNF-like"/>
    <property type="match status" value="1"/>
</dbReference>
<comment type="similarity">
    <text evidence="2">Belongs to the tumor necrosis factor family.</text>
</comment>
<evidence type="ECO:0000313" key="19">
    <source>
        <dbReference type="EMBL" id="TRY92380.1"/>
    </source>
</evidence>
<dbReference type="AlphaFoldDB" id="A0A553QQX1"/>
<dbReference type="PANTHER" id="PTHR11471:SF23">
    <property type="entry name" value="TUMOR NECROSIS FACTOR"/>
    <property type="match status" value="1"/>
</dbReference>
<evidence type="ECO:0000259" key="18">
    <source>
        <dbReference type="PROSITE" id="PS50049"/>
    </source>
</evidence>
<dbReference type="OrthoDB" id="9940698at2759"/>
<evidence type="ECO:0000256" key="1">
    <source>
        <dbReference type="ARBA" id="ARBA00004606"/>
    </source>
</evidence>
<keyword evidence="11" id="KW-1015">Disulfide bond</keyword>
<accession>A0A553QQX1</accession>
<evidence type="ECO:0000256" key="13">
    <source>
        <dbReference type="ARBA" id="ARBA00033253"/>
    </source>
</evidence>
<proteinExistence type="inferred from homology"/>
<dbReference type="PRINTS" id="PR01236">
    <property type="entry name" value="TNFBETA"/>
</dbReference>
<dbReference type="CDD" id="cd00184">
    <property type="entry name" value="TNF"/>
    <property type="match status" value="1"/>
</dbReference>
<name>A0A553QQX1_9TELE</name>
<comment type="caution">
    <text evidence="19">The sequence shown here is derived from an EMBL/GenBank/DDBJ whole genome shotgun (WGS) entry which is preliminary data.</text>
</comment>
<comment type="function">
    <text evidence="15">Cytokine that in its homotrimeric form binds to TNFRSF1A/TNFR1, TNFRSF1B/TNFBR and TNFRSF14/HVEM. In its heterotrimeric form with LTB binds to TNFRSF3/LTBR. Lymphotoxin is produced by lymphocytes and is cytotoxic for a wide range of tumor cells in vitro and in vivo.</text>
</comment>
<keyword evidence="20" id="KW-1185">Reference proteome</keyword>
<dbReference type="GO" id="GO:0005125">
    <property type="term" value="F:cytokine activity"/>
    <property type="evidence" value="ECO:0007669"/>
    <property type="project" value="UniProtKB-KW"/>
</dbReference>
<evidence type="ECO:0000256" key="5">
    <source>
        <dbReference type="ARBA" id="ARBA00022514"/>
    </source>
</evidence>
<feature type="transmembrane region" description="Helical" evidence="17">
    <location>
        <begin position="34"/>
        <end position="56"/>
    </location>
</feature>
<evidence type="ECO:0000313" key="20">
    <source>
        <dbReference type="Proteomes" id="UP000316079"/>
    </source>
</evidence>
<evidence type="ECO:0000256" key="15">
    <source>
        <dbReference type="ARBA" id="ARBA00046146"/>
    </source>
</evidence>
<evidence type="ECO:0000256" key="3">
    <source>
        <dbReference type="ARBA" id="ARBA00013893"/>
    </source>
</evidence>
<keyword evidence="7" id="KW-0732">Signal</keyword>
<evidence type="ECO:0000256" key="16">
    <source>
        <dbReference type="ARBA" id="ARBA00046860"/>
    </source>
</evidence>
<feature type="domain" description="THD" evidence="18">
    <location>
        <begin position="86"/>
        <end position="235"/>
    </location>
</feature>
<dbReference type="Pfam" id="PF00229">
    <property type="entry name" value="TNF"/>
    <property type="match status" value="1"/>
</dbReference>
<dbReference type="InterPro" id="IPR006053">
    <property type="entry name" value="TNF"/>
</dbReference>
<dbReference type="InterPro" id="IPR006052">
    <property type="entry name" value="TNF_dom"/>
</dbReference>
<evidence type="ECO:0000256" key="6">
    <source>
        <dbReference type="ARBA" id="ARBA00022692"/>
    </source>
</evidence>
<evidence type="ECO:0000256" key="12">
    <source>
        <dbReference type="ARBA" id="ARBA00029751"/>
    </source>
</evidence>
<evidence type="ECO:0000256" key="7">
    <source>
        <dbReference type="ARBA" id="ARBA00022729"/>
    </source>
</evidence>
<dbReference type="InterPro" id="IPR008983">
    <property type="entry name" value="Tumour_necrosis_fac-like_dom"/>
</dbReference>
<protein>
    <recommendedName>
        <fullName evidence="4">Lymphotoxin-alpha</fullName>
    </recommendedName>
    <alternativeName>
        <fullName evidence="12">TNF-alpha</fullName>
    </alternativeName>
    <alternativeName>
        <fullName evidence="13">TNF-beta</fullName>
    </alternativeName>
    <alternativeName>
        <fullName evidence="3">Tumor necrosis factor</fullName>
    </alternativeName>
    <alternativeName>
        <fullName evidence="14">Tumor necrosis factor ligand superfamily member 1</fullName>
    </alternativeName>
</protein>
<organism evidence="19 20">
    <name type="scientific">Danionella cerebrum</name>
    <dbReference type="NCBI Taxonomy" id="2873325"/>
    <lineage>
        <taxon>Eukaryota</taxon>
        <taxon>Metazoa</taxon>
        <taxon>Chordata</taxon>
        <taxon>Craniata</taxon>
        <taxon>Vertebrata</taxon>
        <taxon>Euteleostomi</taxon>
        <taxon>Actinopterygii</taxon>
        <taxon>Neopterygii</taxon>
        <taxon>Teleostei</taxon>
        <taxon>Ostariophysi</taxon>
        <taxon>Cypriniformes</taxon>
        <taxon>Danionidae</taxon>
        <taxon>Danioninae</taxon>
        <taxon>Danionella</taxon>
    </lineage>
</organism>
<comment type="subcellular location">
    <subcellularLocation>
        <location evidence="1">Membrane</location>
        <topology evidence="1">Single-pass type II membrane protein</topology>
    </subcellularLocation>
</comment>
<dbReference type="EMBL" id="SRMA01025622">
    <property type="protein sequence ID" value="TRY92380.1"/>
    <property type="molecule type" value="Genomic_DNA"/>
</dbReference>
<evidence type="ECO:0000256" key="4">
    <source>
        <dbReference type="ARBA" id="ARBA00018403"/>
    </source>
</evidence>
<dbReference type="InterPro" id="IPR002960">
    <property type="entry name" value="TNF_beta"/>
</dbReference>
<sequence length="235" mass="26789">MEKDRVVLDVEEKEHLVPQEKASWSRVSFSQWGVWRICAFILTTILFAAIIVYFTLNKSQSKQEDGSVLRLTSRSHFSKAKFTSKAAIHLTGGYKPNDDTIDWKENQDQAFTSGKLKLVNREIVIPEDGIYFVYSQISFHISCTPALTEDQDTLHLNHAVHRFSDSYGGYRTLFSAIRSVCVQSLDTENLWYNTIYLGAAFYLREGDRLRTYTTTALLPSVESNNGKTFFGAFAL</sequence>
<dbReference type="GO" id="GO:0016020">
    <property type="term" value="C:membrane"/>
    <property type="evidence" value="ECO:0007669"/>
    <property type="project" value="UniProtKB-SubCell"/>
</dbReference>
<reference evidence="19 20" key="1">
    <citation type="journal article" date="2019" name="Sci. Data">
        <title>Hybrid genome assembly and annotation of Danionella translucida.</title>
        <authorList>
            <person name="Kadobianskyi M."/>
            <person name="Schulze L."/>
            <person name="Schuelke M."/>
            <person name="Judkewitz B."/>
        </authorList>
    </citation>
    <scope>NUCLEOTIDE SEQUENCE [LARGE SCALE GENOMIC DNA]</scope>
    <source>
        <strain evidence="19 20">Bolton</strain>
    </source>
</reference>
<dbReference type="PRINTS" id="PR01234">
    <property type="entry name" value="TNECROSISFCT"/>
</dbReference>
<comment type="subunit">
    <text evidence="16">Homotrimer, and heterotrimer of either two LTB and one LTA subunits or (less prevalent) two LTA and one LTB subunits. Interacts with TNFRSF14.</text>
</comment>
<dbReference type="STRING" id="623744.A0A553QQX1"/>
<dbReference type="Gene3D" id="2.60.120.40">
    <property type="match status" value="1"/>
</dbReference>
<dbReference type="SMART" id="SM00207">
    <property type="entry name" value="TNF"/>
    <property type="match status" value="1"/>
</dbReference>
<dbReference type="GO" id="GO:0006955">
    <property type="term" value="P:immune response"/>
    <property type="evidence" value="ECO:0007669"/>
    <property type="project" value="InterPro"/>
</dbReference>
<keyword evidence="9 17" id="KW-1133">Transmembrane helix</keyword>
<keyword evidence="6 17" id="KW-0812">Transmembrane</keyword>
<keyword evidence="5" id="KW-0202">Cytokine</keyword>
<gene>
    <name evidence="19" type="ORF">DNTS_022355</name>
</gene>
<evidence type="ECO:0000256" key="17">
    <source>
        <dbReference type="SAM" id="Phobius"/>
    </source>
</evidence>
<evidence type="ECO:0000256" key="8">
    <source>
        <dbReference type="ARBA" id="ARBA00022968"/>
    </source>
</evidence>
<evidence type="ECO:0000256" key="10">
    <source>
        <dbReference type="ARBA" id="ARBA00023136"/>
    </source>
</evidence>